<dbReference type="Proteomes" id="UP000009168">
    <property type="component" value="Unassembled WGS sequence"/>
</dbReference>
<dbReference type="RefSeq" id="XP_001008780.1">
    <property type="nucleotide sequence ID" value="XM_001008780.1"/>
</dbReference>
<accession>Q22TA3</accession>
<dbReference type="EMBL" id="GG662840">
    <property type="protein sequence ID" value="EAR88535.1"/>
    <property type="molecule type" value="Genomic_DNA"/>
</dbReference>
<organism evidence="1 2">
    <name type="scientific">Tetrahymena thermophila (strain SB210)</name>
    <dbReference type="NCBI Taxonomy" id="312017"/>
    <lineage>
        <taxon>Eukaryota</taxon>
        <taxon>Sar</taxon>
        <taxon>Alveolata</taxon>
        <taxon>Ciliophora</taxon>
        <taxon>Intramacronucleata</taxon>
        <taxon>Oligohymenophorea</taxon>
        <taxon>Hymenostomatida</taxon>
        <taxon>Tetrahymenina</taxon>
        <taxon>Tetrahymenidae</taxon>
        <taxon>Tetrahymena</taxon>
    </lineage>
</organism>
<name>Q22TA3_TETTS</name>
<protein>
    <submittedName>
        <fullName evidence="1">Uncharacterized protein</fullName>
    </submittedName>
</protein>
<dbReference type="GeneID" id="7827316"/>
<evidence type="ECO:0000313" key="2">
    <source>
        <dbReference type="Proteomes" id="UP000009168"/>
    </source>
</evidence>
<dbReference type="InterPro" id="IPR028008">
    <property type="entry name" value="DUF4441"/>
</dbReference>
<dbReference type="Pfam" id="PF14536">
    <property type="entry name" value="DUF4441"/>
    <property type="match status" value="1"/>
</dbReference>
<reference evidence="2" key="1">
    <citation type="journal article" date="2006" name="PLoS Biol.">
        <title>Macronuclear genome sequence of the ciliate Tetrahymena thermophila, a model eukaryote.</title>
        <authorList>
            <person name="Eisen J.A."/>
            <person name="Coyne R.S."/>
            <person name="Wu M."/>
            <person name="Wu D."/>
            <person name="Thiagarajan M."/>
            <person name="Wortman J.R."/>
            <person name="Badger J.H."/>
            <person name="Ren Q."/>
            <person name="Amedeo P."/>
            <person name="Jones K.M."/>
            <person name="Tallon L.J."/>
            <person name="Delcher A.L."/>
            <person name="Salzberg S.L."/>
            <person name="Silva J.C."/>
            <person name="Haas B.J."/>
            <person name="Majoros W.H."/>
            <person name="Farzad M."/>
            <person name="Carlton J.M."/>
            <person name="Smith R.K. Jr."/>
            <person name="Garg J."/>
            <person name="Pearlman R.E."/>
            <person name="Karrer K.M."/>
            <person name="Sun L."/>
            <person name="Manning G."/>
            <person name="Elde N.C."/>
            <person name="Turkewitz A.P."/>
            <person name="Asai D.J."/>
            <person name="Wilkes D.E."/>
            <person name="Wang Y."/>
            <person name="Cai H."/>
            <person name="Collins K."/>
            <person name="Stewart B.A."/>
            <person name="Lee S.R."/>
            <person name="Wilamowska K."/>
            <person name="Weinberg Z."/>
            <person name="Ruzzo W.L."/>
            <person name="Wloga D."/>
            <person name="Gaertig J."/>
            <person name="Frankel J."/>
            <person name="Tsao C.-C."/>
            <person name="Gorovsky M.A."/>
            <person name="Keeling P.J."/>
            <person name="Waller R.F."/>
            <person name="Patron N.J."/>
            <person name="Cherry J.M."/>
            <person name="Stover N.A."/>
            <person name="Krieger C.J."/>
            <person name="del Toro C."/>
            <person name="Ryder H.F."/>
            <person name="Williamson S.C."/>
            <person name="Barbeau R.A."/>
            <person name="Hamilton E.P."/>
            <person name="Orias E."/>
        </authorList>
    </citation>
    <scope>NUCLEOTIDE SEQUENCE [LARGE SCALE GENOMIC DNA]</scope>
    <source>
        <strain evidence="2">SB210</strain>
    </source>
</reference>
<dbReference type="KEGG" id="tet:TTHERM_00181130"/>
<dbReference type="InParanoid" id="Q22TA3"/>
<proteinExistence type="predicted"/>
<sequence length="175" mass="20752">MIKSINSPIINQLYIGDSKFTNQNEGATNKEQFLSSCQAMQNFEILSLYSKCAKSNAIKNIINQFQNFILCSDDQIVVESISELIEQRNLSQIRKEFNTFCKLKKLNQSFLVSVINSKRFSMFFKYFLNYYVLDWAFERVNKELNNHLICIIFFQRCFLDKTLIKEIKTYKKRLD</sequence>
<gene>
    <name evidence="1" type="ORF">TTHERM_00181130</name>
</gene>
<evidence type="ECO:0000313" key="1">
    <source>
        <dbReference type="EMBL" id="EAR88535.1"/>
    </source>
</evidence>
<dbReference type="HOGENOM" id="CLU_131227_0_0_1"/>
<dbReference type="AlphaFoldDB" id="Q22TA3"/>
<keyword evidence="2" id="KW-1185">Reference proteome</keyword>